<dbReference type="InterPro" id="IPR027417">
    <property type="entry name" value="P-loop_NTPase"/>
</dbReference>
<proteinExistence type="inferred from homology"/>
<dbReference type="InterPro" id="IPR001482">
    <property type="entry name" value="T2SS/T4SS_dom"/>
</dbReference>
<organism evidence="8 9">
    <name type="scientific">Limnobacter parvus</name>
    <dbReference type="NCBI Taxonomy" id="2939690"/>
    <lineage>
        <taxon>Bacteria</taxon>
        <taxon>Pseudomonadati</taxon>
        <taxon>Pseudomonadota</taxon>
        <taxon>Betaproteobacteria</taxon>
        <taxon>Burkholderiales</taxon>
        <taxon>Burkholderiaceae</taxon>
        <taxon>Limnobacter</taxon>
    </lineage>
</organism>
<evidence type="ECO:0000256" key="4">
    <source>
        <dbReference type="ARBA" id="ARBA00022741"/>
    </source>
</evidence>
<comment type="subcellular location">
    <subcellularLocation>
        <location evidence="1">Cytoplasm</location>
    </subcellularLocation>
</comment>
<keyword evidence="5" id="KW-0067">ATP-binding</keyword>
<name>A0ABT1XFQ3_9BURK</name>
<feature type="domain" description="Bacterial type II secretion system protein E" evidence="7">
    <location>
        <begin position="382"/>
        <end position="396"/>
    </location>
</feature>
<feature type="region of interest" description="Disordered" evidence="6">
    <location>
        <begin position="144"/>
        <end position="176"/>
    </location>
</feature>
<dbReference type="Pfam" id="PF00437">
    <property type="entry name" value="T2SSE"/>
    <property type="match status" value="1"/>
</dbReference>
<dbReference type="NCBIfam" id="TIGR02538">
    <property type="entry name" value="type_IV_pilB"/>
    <property type="match status" value="1"/>
</dbReference>
<evidence type="ECO:0000313" key="9">
    <source>
        <dbReference type="Proteomes" id="UP001165267"/>
    </source>
</evidence>
<comment type="caution">
    <text evidence="8">The sequence shown here is derived from an EMBL/GenBank/DDBJ whole genome shotgun (WGS) entry which is preliminary data.</text>
</comment>
<dbReference type="Gene3D" id="3.30.300.160">
    <property type="entry name" value="Type II secretion system, protein E, N-terminal domain"/>
    <property type="match status" value="1"/>
</dbReference>
<dbReference type="PROSITE" id="PS00662">
    <property type="entry name" value="T2SP_E"/>
    <property type="match status" value="1"/>
</dbReference>
<evidence type="ECO:0000313" key="8">
    <source>
        <dbReference type="EMBL" id="MCR2746105.1"/>
    </source>
</evidence>
<reference evidence="8" key="1">
    <citation type="submission" date="2022-07" db="EMBL/GenBank/DDBJ databases">
        <authorList>
            <person name="Xamxidin M."/>
        </authorList>
    </citation>
    <scope>NUCLEOTIDE SEQUENCE</scope>
    <source>
        <strain evidence="8">YS8-69</strain>
    </source>
</reference>
<evidence type="ECO:0000256" key="3">
    <source>
        <dbReference type="ARBA" id="ARBA00022490"/>
    </source>
</evidence>
<keyword evidence="9" id="KW-1185">Reference proteome</keyword>
<dbReference type="InterPro" id="IPR013374">
    <property type="entry name" value="ATPase_typ4_pilus-assembl_PilB"/>
</dbReference>
<accession>A0ABT1XFQ3</accession>
<keyword evidence="4" id="KW-0547">Nucleotide-binding</keyword>
<evidence type="ECO:0000259" key="7">
    <source>
        <dbReference type="PROSITE" id="PS00662"/>
    </source>
</evidence>
<evidence type="ECO:0000256" key="6">
    <source>
        <dbReference type="SAM" id="MobiDB-lite"/>
    </source>
</evidence>
<dbReference type="Pfam" id="PF05157">
    <property type="entry name" value="MshEN"/>
    <property type="match status" value="1"/>
</dbReference>
<keyword evidence="3" id="KW-0963">Cytoplasm</keyword>
<dbReference type="EMBL" id="JANKHG010000016">
    <property type="protein sequence ID" value="MCR2746105.1"/>
    <property type="molecule type" value="Genomic_DNA"/>
</dbReference>
<dbReference type="PANTHER" id="PTHR30258">
    <property type="entry name" value="TYPE II SECRETION SYSTEM PROTEIN GSPE-RELATED"/>
    <property type="match status" value="1"/>
</dbReference>
<evidence type="ECO:0000256" key="5">
    <source>
        <dbReference type="ARBA" id="ARBA00022840"/>
    </source>
</evidence>
<dbReference type="SUPFAM" id="SSF52540">
    <property type="entry name" value="P-loop containing nucleoside triphosphate hydrolases"/>
    <property type="match status" value="1"/>
</dbReference>
<dbReference type="InterPro" id="IPR037257">
    <property type="entry name" value="T2SS_E_N_sf"/>
</dbReference>
<evidence type="ECO:0000256" key="2">
    <source>
        <dbReference type="ARBA" id="ARBA00006611"/>
    </source>
</evidence>
<dbReference type="CDD" id="cd01129">
    <property type="entry name" value="PulE-GspE-like"/>
    <property type="match status" value="1"/>
</dbReference>
<dbReference type="RefSeq" id="WP_257511351.1">
    <property type="nucleotide sequence ID" value="NZ_JANKHG010000016.1"/>
</dbReference>
<dbReference type="SMART" id="SM00382">
    <property type="entry name" value="AAA"/>
    <property type="match status" value="1"/>
</dbReference>
<dbReference type="InterPro" id="IPR007831">
    <property type="entry name" value="T2SS_GspE_N"/>
</dbReference>
<comment type="similarity">
    <text evidence="2">Belongs to the GSP E family.</text>
</comment>
<dbReference type="Proteomes" id="UP001165267">
    <property type="component" value="Unassembled WGS sequence"/>
</dbReference>
<dbReference type="PANTHER" id="PTHR30258:SF1">
    <property type="entry name" value="PROTEIN TRANSPORT PROTEIN HOFB HOMOLOG"/>
    <property type="match status" value="1"/>
</dbReference>
<sequence length="565" mass="61454">MSISSAIVKSSGLVRALTAKGILDANQLDQLTTEEAQGRSVADWIVNNGVVSAELLASTVAQHFGYPLLDLAQFDEHREGVEADLIQAEKGLEAFVLNRRHGALSVAMADPTDLSTIQQLKFRTQLQVEPVVVEYDKLLSRIEKNDPSQGMDDGLLTDVESESGGSGNEESSPDVDDAPIVRFVQRVLSDALKKGASDIHFEPYEKSYRVRFRIDGVLQETSQPPLAAKSKIAARIKIMSRLNTTETRIPQDGRIRLTLGADERKIDFRVSTLPTLFGEKIVMRLLDSSKSLLKLEQLGFENNQRSAVEKALAKPHGMILVTGPTGSGKTVSLYTFLQMLNNDSINISTVEDPAEINLPGINQVNINERIGLTFAKALRALLRQDPDVIMVGEIRDLETADISIKASQTGHKVLSTLHTNDAVSSIIRLKNMGVETFNIASSVSLIIAQRLVRKLCTCKSPHPQGLQSLVTAGMTKEVPQEDWTPFCAVGCESCNGTGYSGRTGIYEVLPVSEAMQELIITGASALDMERLARQEGIASMSESGLAKIRLGITSTEEILSATKAD</sequence>
<protein>
    <submittedName>
        <fullName evidence="8">Type IV-A pilus assembly ATPase PilB</fullName>
    </submittedName>
</protein>
<evidence type="ECO:0000256" key="1">
    <source>
        <dbReference type="ARBA" id="ARBA00004496"/>
    </source>
</evidence>
<dbReference type="Gene3D" id="3.40.50.300">
    <property type="entry name" value="P-loop containing nucleotide triphosphate hydrolases"/>
    <property type="match status" value="1"/>
</dbReference>
<dbReference type="InterPro" id="IPR003593">
    <property type="entry name" value="AAA+_ATPase"/>
</dbReference>
<gene>
    <name evidence="8" type="primary">pilB</name>
    <name evidence="8" type="ORF">NSP04_05550</name>
</gene>
<dbReference type="Gene3D" id="3.30.450.90">
    <property type="match status" value="1"/>
</dbReference>
<dbReference type="SUPFAM" id="SSF160246">
    <property type="entry name" value="EspE N-terminal domain-like"/>
    <property type="match status" value="1"/>
</dbReference>